<dbReference type="EMBL" id="JAFNEN010000132">
    <property type="protein sequence ID" value="KAG8192953.1"/>
    <property type="molecule type" value="Genomic_DNA"/>
</dbReference>
<dbReference type="GO" id="GO:0006420">
    <property type="term" value="P:arginyl-tRNA aminoacylation"/>
    <property type="evidence" value="ECO:0007669"/>
    <property type="project" value="InterPro"/>
</dbReference>
<evidence type="ECO:0000259" key="12">
    <source>
        <dbReference type="SMART" id="SM00836"/>
    </source>
</evidence>
<dbReference type="FunFam" id="1.10.730.10:FF:000006">
    <property type="entry name" value="Arginyl-tRNA synthetase 2, mitochondrial"/>
    <property type="match status" value="1"/>
</dbReference>
<keyword evidence="14" id="KW-1185">Reference proteome</keyword>
<dbReference type="InterPro" id="IPR035684">
    <property type="entry name" value="ArgRS_core"/>
</dbReference>
<dbReference type="InterPro" id="IPR008909">
    <property type="entry name" value="DALR_anticod-bd"/>
</dbReference>
<feature type="domain" description="DALR anticodon binding" evidence="12">
    <location>
        <begin position="470"/>
        <end position="587"/>
    </location>
</feature>
<gene>
    <name evidence="13" type="ORF">JTE90_028077</name>
</gene>
<dbReference type="GO" id="GO:0005524">
    <property type="term" value="F:ATP binding"/>
    <property type="evidence" value="ECO:0007669"/>
    <property type="project" value="UniProtKB-KW"/>
</dbReference>
<evidence type="ECO:0000256" key="5">
    <source>
        <dbReference type="ARBA" id="ARBA00022840"/>
    </source>
</evidence>
<dbReference type="GO" id="GO:0032543">
    <property type="term" value="P:mitochondrial translation"/>
    <property type="evidence" value="ECO:0007669"/>
    <property type="project" value="TreeGrafter"/>
</dbReference>
<keyword evidence="3 11" id="KW-0436">Ligase</keyword>
<dbReference type="SUPFAM" id="SSF52374">
    <property type="entry name" value="Nucleotidylyl transferase"/>
    <property type="match status" value="1"/>
</dbReference>
<evidence type="ECO:0000313" key="13">
    <source>
        <dbReference type="EMBL" id="KAG8192953.1"/>
    </source>
</evidence>
<keyword evidence="5 11" id="KW-0067">ATP-binding</keyword>
<evidence type="ECO:0000256" key="6">
    <source>
        <dbReference type="ARBA" id="ARBA00022917"/>
    </source>
</evidence>
<dbReference type="Gene3D" id="3.40.50.620">
    <property type="entry name" value="HUPs"/>
    <property type="match status" value="1"/>
</dbReference>
<evidence type="ECO:0000256" key="11">
    <source>
        <dbReference type="RuleBase" id="RU363038"/>
    </source>
</evidence>
<dbReference type="InterPro" id="IPR014729">
    <property type="entry name" value="Rossmann-like_a/b/a_fold"/>
</dbReference>
<evidence type="ECO:0000256" key="2">
    <source>
        <dbReference type="ARBA" id="ARBA00012837"/>
    </source>
</evidence>
<organism evidence="13 14">
    <name type="scientific">Oedothorax gibbosus</name>
    <dbReference type="NCBI Taxonomy" id="931172"/>
    <lineage>
        <taxon>Eukaryota</taxon>
        <taxon>Metazoa</taxon>
        <taxon>Ecdysozoa</taxon>
        <taxon>Arthropoda</taxon>
        <taxon>Chelicerata</taxon>
        <taxon>Arachnida</taxon>
        <taxon>Araneae</taxon>
        <taxon>Araneomorphae</taxon>
        <taxon>Entelegynae</taxon>
        <taxon>Araneoidea</taxon>
        <taxon>Linyphiidae</taxon>
        <taxon>Erigoninae</taxon>
        <taxon>Oedothorax</taxon>
    </lineage>
</organism>
<evidence type="ECO:0000256" key="9">
    <source>
        <dbReference type="ARBA" id="ARBA00049339"/>
    </source>
</evidence>
<proteinExistence type="inferred from homology"/>
<dbReference type="InterPro" id="IPR009080">
    <property type="entry name" value="tRNAsynth_Ia_anticodon-bd"/>
</dbReference>
<dbReference type="Pfam" id="PF00750">
    <property type="entry name" value="tRNA-synt_1d"/>
    <property type="match status" value="1"/>
</dbReference>
<dbReference type="PANTHER" id="PTHR11956">
    <property type="entry name" value="ARGINYL-TRNA SYNTHETASE"/>
    <property type="match status" value="1"/>
</dbReference>
<dbReference type="Gene3D" id="1.10.730.10">
    <property type="entry name" value="Isoleucyl-tRNA Synthetase, Domain 1"/>
    <property type="match status" value="1"/>
</dbReference>
<evidence type="ECO:0000256" key="3">
    <source>
        <dbReference type="ARBA" id="ARBA00022598"/>
    </source>
</evidence>
<evidence type="ECO:0000256" key="8">
    <source>
        <dbReference type="ARBA" id="ARBA00039495"/>
    </source>
</evidence>
<dbReference type="AlphaFoldDB" id="A0AAV6VA19"/>
<evidence type="ECO:0000256" key="4">
    <source>
        <dbReference type="ARBA" id="ARBA00022741"/>
    </source>
</evidence>
<comment type="catalytic activity">
    <reaction evidence="9">
        <text>tRNA(Arg) + L-arginine + ATP = L-arginyl-tRNA(Arg) + AMP + diphosphate</text>
        <dbReference type="Rhea" id="RHEA:20301"/>
        <dbReference type="Rhea" id="RHEA-COMP:9658"/>
        <dbReference type="Rhea" id="RHEA-COMP:9673"/>
        <dbReference type="ChEBI" id="CHEBI:30616"/>
        <dbReference type="ChEBI" id="CHEBI:32682"/>
        <dbReference type="ChEBI" id="CHEBI:33019"/>
        <dbReference type="ChEBI" id="CHEBI:78442"/>
        <dbReference type="ChEBI" id="CHEBI:78513"/>
        <dbReference type="ChEBI" id="CHEBI:456215"/>
        <dbReference type="EC" id="6.1.1.19"/>
    </reaction>
</comment>
<comment type="caution">
    <text evidence="13">The sequence shown here is derived from an EMBL/GenBank/DDBJ whole genome shotgun (WGS) entry which is preliminary data.</text>
</comment>
<sequence>MASFFRWRIANKLLPVLVKGNTESKINANSISSIVKVSRLRGVATQLFVPWKRVTNLLQTENLTNPADLVTRLRNQGLPTAEGFTDITLNQEPLGIFFTVDKHVFSKIVLTDICSEEENGIRSSCLFQDIPRKNLIVQCQVPKIGETFQMTHFRSAIHCNFISNINKLVGHTVVKVRHIADGGLQSAILMTGYKEFGNENDLLENPSTHLSKLFKAGSEQYRNDFKFKDKVDICLRNMEKGDKAVLRDWHYLTNIALKHQDTIYNTIGLTFDDSHFDSSYSSEIKEIKNDLLEKNIACKKGNENLKFNVSLDSKKGAPAKYSDADTFLLNLSSAIFYCVNSKNKYNFDAMLYVAPTSQKYFLSLLPVLIKQLGFEWSENFQHIELQDIKHFERNKKYFDTERVLKQAKRDILFKFKSELNLYVDENLDNMAEVLGLSSLVIHDMKNRRKIDYAFEWKDMLSFGRESGASLQYCHAGLKGLQRDSDHYFKTDIDTSPLLEKEAHDLVQHLARFDEMVFKSYSLLEPCILLQYLFTLWHLTDRATNVLKLDLKSDRLIVVKARLMLLSATMKVLHQCLKILGLTPLETDYTIPDL</sequence>
<accession>A0AAV6VA19</accession>
<evidence type="ECO:0000256" key="10">
    <source>
        <dbReference type="ARBA" id="ARBA00049595"/>
    </source>
</evidence>
<dbReference type="Proteomes" id="UP000827092">
    <property type="component" value="Unassembled WGS sequence"/>
</dbReference>
<keyword evidence="4 11" id="KW-0547">Nucleotide-binding</keyword>
<dbReference type="GO" id="GO:0005739">
    <property type="term" value="C:mitochondrion"/>
    <property type="evidence" value="ECO:0007669"/>
    <property type="project" value="TreeGrafter"/>
</dbReference>
<dbReference type="PANTHER" id="PTHR11956:SF11">
    <property type="entry name" value="ARGININE--TRNA LIGASE, MITOCHONDRIAL-RELATED"/>
    <property type="match status" value="1"/>
</dbReference>
<reference evidence="13 14" key="1">
    <citation type="journal article" date="2022" name="Nat. Ecol. Evol.">
        <title>A masculinizing supergene underlies an exaggerated male reproductive morph in a spider.</title>
        <authorList>
            <person name="Hendrickx F."/>
            <person name="De Corte Z."/>
            <person name="Sonet G."/>
            <person name="Van Belleghem S.M."/>
            <person name="Kostlbacher S."/>
            <person name="Vangestel C."/>
        </authorList>
    </citation>
    <scope>NUCLEOTIDE SEQUENCE [LARGE SCALE GENOMIC DNA]</scope>
    <source>
        <strain evidence="13">W744_W776</strain>
    </source>
</reference>
<dbReference type="EC" id="6.1.1.19" evidence="2"/>
<comment type="function">
    <text evidence="10">Catalyzes the attachment of arginine to tRNA(Arg) in a two-step reaction: arginine is first activated by ATP to form Arg-AMP and then transferred to the acceptor end of tRNA(Arg).</text>
</comment>
<dbReference type="Pfam" id="PF05746">
    <property type="entry name" value="DALR_1"/>
    <property type="match status" value="1"/>
</dbReference>
<evidence type="ECO:0000256" key="1">
    <source>
        <dbReference type="ARBA" id="ARBA00005594"/>
    </source>
</evidence>
<evidence type="ECO:0000313" key="14">
    <source>
        <dbReference type="Proteomes" id="UP000827092"/>
    </source>
</evidence>
<dbReference type="GO" id="GO:0004814">
    <property type="term" value="F:arginine-tRNA ligase activity"/>
    <property type="evidence" value="ECO:0007669"/>
    <property type="project" value="UniProtKB-EC"/>
</dbReference>
<evidence type="ECO:0000256" key="7">
    <source>
        <dbReference type="ARBA" id="ARBA00023146"/>
    </source>
</evidence>
<name>A0AAV6VA19_9ARAC</name>
<dbReference type="SUPFAM" id="SSF47323">
    <property type="entry name" value="Anticodon-binding domain of a subclass of class I aminoacyl-tRNA synthetases"/>
    <property type="match status" value="1"/>
</dbReference>
<comment type="similarity">
    <text evidence="1 11">Belongs to the class-I aminoacyl-tRNA synthetase family.</text>
</comment>
<keyword evidence="6 11" id="KW-0648">Protein biosynthesis</keyword>
<dbReference type="InterPro" id="IPR001278">
    <property type="entry name" value="Arg-tRNA-ligase"/>
</dbReference>
<dbReference type="SMART" id="SM00836">
    <property type="entry name" value="DALR_1"/>
    <property type="match status" value="1"/>
</dbReference>
<keyword evidence="7 11" id="KW-0030">Aminoacyl-tRNA synthetase</keyword>
<protein>
    <recommendedName>
        <fullName evidence="8">Probable arginine--tRNA ligase, mitochondrial</fullName>
        <ecNumber evidence="2">6.1.1.19</ecNumber>
    </recommendedName>
</protein>